<dbReference type="PANTHER" id="PTHR32448">
    <property type="entry name" value="OS08G0158400 PROTEIN"/>
    <property type="match status" value="1"/>
</dbReference>
<keyword evidence="2" id="KW-0285">Flavoprotein</keyword>
<keyword evidence="8" id="KW-1185">Reference proteome</keyword>
<feature type="non-terminal residue" evidence="7">
    <location>
        <position position="1"/>
    </location>
</feature>
<feature type="chain" id="PRO_5023909730" description="FAD-binding PCMH-type domain-containing protein" evidence="5">
    <location>
        <begin position="27"/>
        <end position="203"/>
    </location>
</feature>
<evidence type="ECO:0000256" key="1">
    <source>
        <dbReference type="ARBA" id="ARBA00001974"/>
    </source>
</evidence>
<dbReference type="AlphaFoldDB" id="A0A5J9SQN3"/>
<dbReference type="GO" id="GO:0071949">
    <property type="term" value="F:FAD binding"/>
    <property type="evidence" value="ECO:0007669"/>
    <property type="project" value="InterPro"/>
</dbReference>
<dbReference type="EMBL" id="RWGY01000467">
    <property type="protein sequence ID" value="TVU01296.1"/>
    <property type="molecule type" value="Genomic_DNA"/>
</dbReference>
<comment type="cofactor">
    <cofactor evidence="1">
        <name>FAD</name>
        <dbReference type="ChEBI" id="CHEBI:57692"/>
    </cofactor>
</comment>
<organism evidence="7 8">
    <name type="scientific">Eragrostis curvula</name>
    <name type="common">weeping love grass</name>
    <dbReference type="NCBI Taxonomy" id="38414"/>
    <lineage>
        <taxon>Eukaryota</taxon>
        <taxon>Viridiplantae</taxon>
        <taxon>Streptophyta</taxon>
        <taxon>Embryophyta</taxon>
        <taxon>Tracheophyta</taxon>
        <taxon>Spermatophyta</taxon>
        <taxon>Magnoliopsida</taxon>
        <taxon>Liliopsida</taxon>
        <taxon>Poales</taxon>
        <taxon>Poaceae</taxon>
        <taxon>PACMAD clade</taxon>
        <taxon>Chloridoideae</taxon>
        <taxon>Eragrostideae</taxon>
        <taxon>Eragrostidinae</taxon>
        <taxon>Eragrostis</taxon>
    </lineage>
</organism>
<dbReference type="InterPro" id="IPR016167">
    <property type="entry name" value="FAD-bd_PCMH_sub1"/>
</dbReference>
<dbReference type="InterPro" id="IPR016169">
    <property type="entry name" value="FAD-bd_PCMH_sub2"/>
</dbReference>
<evidence type="ECO:0000256" key="3">
    <source>
        <dbReference type="ARBA" id="ARBA00022827"/>
    </source>
</evidence>
<dbReference type="InterPro" id="IPR012951">
    <property type="entry name" value="BBE"/>
</dbReference>
<feature type="domain" description="FAD-binding PCMH-type" evidence="6">
    <location>
        <begin position="69"/>
        <end position="203"/>
    </location>
</feature>
<dbReference type="Proteomes" id="UP000324897">
    <property type="component" value="Unassembled WGS sequence"/>
</dbReference>
<proteinExistence type="predicted"/>
<sequence length="203" mass="21956">MAVRAARALALVFCVIFSYAPAPSTASAGDFLKCLSAAVPSQLVFTQSSPSFTSVLVSSIRNPRFFTPATVRPLCIVTPTNASHVQAAVLCGRRNSVRLRVRSGGHDYEGLSYRSTRPEEFAVVDLANLRSVRVNRGDATAWVDSGATVGELGKVWGERYFGAANFKRLAITKGKADPGDYFRNEQSIPPLVPRKGHRQALIS</sequence>
<evidence type="ECO:0000256" key="2">
    <source>
        <dbReference type="ARBA" id="ARBA00022630"/>
    </source>
</evidence>
<reference evidence="7 8" key="1">
    <citation type="journal article" date="2019" name="Sci. Rep.">
        <title>A high-quality genome of Eragrostis curvula grass provides insights into Poaceae evolution and supports new strategies to enhance forage quality.</title>
        <authorList>
            <person name="Carballo J."/>
            <person name="Santos B.A.C.M."/>
            <person name="Zappacosta D."/>
            <person name="Garbus I."/>
            <person name="Selva J.P."/>
            <person name="Gallo C.A."/>
            <person name="Diaz A."/>
            <person name="Albertini E."/>
            <person name="Caccamo M."/>
            <person name="Echenique V."/>
        </authorList>
    </citation>
    <scope>NUCLEOTIDE SEQUENCE [LARGE SCALE GENOMIC DNA]</scope>
    <source>
        <strain evidence="8">cv. Victoria</strain>
        <tissue evidence="7">Leaf</tissue>
    </source>
</reference>
<dbReference type="Gramene" id="TVU01296">
    <property type="protein sequence ID" value="TVU01296"/>
    <property type="gene ID" value="EJB05_53259"/>
</dbReference>
<accession>A0A5J9SQN3</accession>
<evidence type="ECO:0000259" key="6">
    <source>
        <dbReference type="PROSITE" id="PS51387"/>
    </source>
</evidence>
<dbReference type="InterPro" id="IPR036318">
    <property type="entry name" value="FAD-bd_PCMH-like_sf"/>
</dbReference>
<feature type="region of interest" description="Disordered" evidence="4">
    <location>
        <begin position="181"/>
        <end position="203"/>
    </location>
</feature>
<dbReference type="GO" id="GO:0016491">
    <property type="term" value="F:oxidoreductase activity"/>
    <property type="evidence" value="ECO:0007669"/>
    <property type="project" value="InterPro"/>
</dbReference>
<dbReference type="SUPFAM" id="SSF56176">
    <property type="entry name" value="FAD-binding/transporter-associated domain-like"/>
    <property type="match status" value="1"/>
</dbReference>
<gene>
    <name evidence="7" type="ORF">EJB05_53259</name>
</gene>
<evidence type="ECO:0000256" key="4">
    <source>
        <dbReference type="SAM" id="MobiDB-lite"/>
    </source>
</evidence>
<dbReference type="OrthoDB" id="637626at2759"/>
<keyword evidence="5" id="KW-0732">Signal</keyword>
<evidence type="ECO:0000256" key="5">
    <source>
        <dbReference type="SAM" id="SignalP"/>
    </source>
</evidence>
<dbReference type="Pfam" id="PF08031">
    <property type="entry name" value="BBE"/>
    <property type="match status" value="1"/>
</dbReference>
<dbReference type="InterPro" id="IPR016166">
    <property type="entry name" value="FAD-bd_PCMH"/>
</dbReference>
<dbReference type="Gene3D" id="3.30.465.10">
    <property type="match status" value="1"/>
</dbReference>
<evidence type="ECO:0000313" key="8">
    <source>
        <dbReference type="Proteomes" id="UP000324897"/>
    </source>
</evidence>
<evidence type="ECO:0000313" key="7">
    <source>
        <dbReference type="EMBL" id="TVU01296.1"/>
    </source>
</evidence>
<feature type="signal peptide" evidence="5">
    <location>
        <begin position="1"/>
        <end position="26"/>
    </location>
</feature>
<keyword evidence="3" id="KW-0274">FAD</keyword>
<name>A0A5J9SQN3_9POAL</name>
<protein>
    <recommendedName>
        <fullName evidence="6">FAD-binding PCMH-type domain-containing protein</fullName>
    </recommendedName>
</protein>
<feature type="compositionally biased region" description="Basic residues" evidence="4">
    <location>
        <begin position="194"/>
        <end position="203"/>
    </location>
</feature>
<dbReference type="PROSITE" id="PS51387">
    <property type="entry name" value="FAD_PCMH"/>
    <property type="match status" value="1"/>
</dbReference>
<dbReference type="Gene3D" id="3.30.43.10">
    <property type="entry name" value="Uridine Diphospho-n-acetylenolpyruvylglucosamine Reductase, domain 2"/>
    <property type="match status" value="1"/>
</dbReference>
<comment type="caution">
    <text evidence="7">The sequence shown here is derived from an EMBL/GenBank/DDBJ whole genome shotgun (WGS) entry which is preliminary data.</text>
</comment>